<organism evidence="1">
    <name type="scientific">viral metagenome</name>
    <dbReference type="NCBI Taxonomy" id="1070528"/>
    <lineage>
        <taxon>unclassified sequences</taxon>
        <taxon>metagenomes</taxon>
        <taxon>organismal metagenomes</taxon>
    </lineage>
</organism>
<accession>A0A6C0IJF9</accession>
<dbReference type="AlphaFoldDB" id="A0A6C0IJF9"/>
<proteinExistence type="predicted"/>
<name>A0A6C0IJF9_9ZZZZ</name>
<dbReference type="EMBL" id="MN740197">
    <property type="protein sequence ID" value="QHT92949.1"/>
    <property type="molecule type" value="Genomic_DNA"/>
</dbReference>
<sequence>MSLSYKDLVFESNRTDKYTRKEEVDIYQEWEDNLHEYRMELFMLPEGVNLKCNELKRFVIRQPNSKFVYFPLLREFDIFFSVKSITNAEHILKLELCYADGLEKIKNVEFNKDICVPLHIHKCIKIEYDDVENVPVKVEMIYSAGLLKHTYKNNITNIIFP</sequence>
<reference evidence="1" key="1">
    <citation type="journal article" date="2020" name="Nature">
        <title>Giant virus diversity and host interactions through global metagenomics.</title>
        <authorList>
            <person name="Schulz F."/>
            <person name="Roux S."/>
            <person name="Paez-Espino D."/>
            <person name="Jungbluth S."/>
            <person name="Walsh D.A."/>
            <person name="Denef V.J."/>
            <person name="McMahon K.D."/>
            <person name="Konstantinidis K.T."/>
            <person name="Eloe-Fadrosh E.A."/>
            <person name="Kyrpides N.C."/>
            <person name="Woyke T."/>
        </authorList>
    </citation>
    <scope>NUCLEOTIDE SEQUENCE</scope>
    <source>
        <strain evidence="1">GVMAG-M-3300023184-89</strain>
    </source>
</reference>
<evidence type="ECO:0000313" key="1">
    <source>
        <dbReference type="EMBL" id="QHT92949.1"/>
    </source>
</evidence>
<protein>
    <submittedName>
        <fullName evidence="1">Uncharacterized protein</fullName>
    </submittedName>
</protein>